<name>A0A5B7DMJ8_PORTR</name>
<sequence length="132" mass="15279">MYDPSCRTHDPALAEVYILLSHDRLSFRVWGAWVQSLPVFRSLEMSCSVFRGTERWFNVMRVGMFSLEMIIQAAAITEPSTPRWLRLPTKGSVTEKFIRESLWLRSSFESRSVLLKNPDLVGSVRLAVHYLD</sequence>
<evidence type="ECO:0000313" key="1">
    <source>
        <dbReference type="EMBL" id="MPC22357.1"/>
    </source>
</evidence>
<evidence type="ECO:0000313" key="2">
    <source>
        <dbReference type="Proteomes" id="UP000324222"/>
    </source>
</evidence>
<protein>
    <submittedName>
        <fullName evidence="1">Uncharacterized protein</fullName>
    </submittedName>
</protein>
<keyword evidence="2" id="KW-1185">Reference proteome</keyword>
<gene>
    <name evidence="1" type="ORF">E2C01_015371</name>
</gene>
<dbReference type="Proteomes" id="UP000324222">
    <property type="component" value="Unassembled WGS sequence"/>
</dbReference>
<organism evidence="1 2">
    <name type="scientific">Portunus trituberculatus</name>
    <name type="common">Swimming crab</name>
    <name type="synonym">Neptunus trituberculatus</name>
    <dbReference type="NCBI Taxonomy" id="210409"/>
    <lineage>
        <taxon>Eukaryota</taxon>
        <taxon>Metazoa</taxon>
        <taxon>Ecdysozoa</taxon>
        <taxon>Arthropoda</taxon>
        <taxon>Crustacea</taxon>
        <taxon>Multicrustacea</taxon>
        <taxon>Malacostraca</taxon>
        <taxon>Eumalacostraca</taxon>
        <taxon>Eucarida</taxon>
        <taxon>Decapoda</taxon>
        <taxon>Pleocyemata</taxon>
        <taxon>Brachyura</taxon>
        <taxon>Eubrachyura</taxon>
        <taxon>Portunoidea</taxon>
        <taxon>Portunidae</taxon>
        <taxon>Portuninae</taxon>
        <taxon>Portunus</taxon>
    </lineage>
</organism>
<comment type="caution">
    <text evidence="1">The sequence shown here is derived from an EMBL/GenBank/DDBJ whole genome shotgun (WGS) entry which is preliminary data.</text>
</comment>
<accession>A0A5B7DMJ8</accession>
<dbReference type="AlphaFoldDB" id="A0A5B7DMJ8"/>
<dbReference type="EMBL" id="VSRR010001079">
    <property type="protein sequence ID" value="MPC22357.1"/>
    <property type="molecule type" value="Genomic_DNA"/>
</dbReference>
<reference evidence="1 2" key="1">
    <citation type="submission" date="2019-05" db="EMBL/GenBank/DDBJ databases">
        <title>Another draft genome of Portunus trituberculatus and its Hox gene families provides insights of decapod evolution.</title>
        <authorList>
            <person name="Jeong J.-H."/>
            <person name="Song I."/>
            <person name="Kim S."/>
            <person name="Choi T."/>
            <person name="Kim D."/>
            <person name="Ryu S."/>
            <person name="Kim W."/>
        </authorList>
    </citation>
    <scope>NUCLEOTIDE SEQUENCE [LARGE SCALE GENOMIC DNA]</scope>
    <source>
        <tissue evidence="1">Muscle</tissue>
    </source>
</reference>
<proteinExistence type="predicted"/>